<dbReference type="RefSeq" id="WP_187709932.1">
    <property type="nucleotide sequence ID" value="NZ_CP060782.1"/>
</dbReference>
<accession>A0ABX6TC95</accession>
<gene>
    <name evidence="2" type="ORF">H9L14_08925</name>
</gene>
<reference evidence="2 3" key="1">
    <citation type="submission" date="2020-08" db="EMBL/GenBank/DDBJ databases">
        <title>Genome sequence of Sphingomonas sediminicola KACC 15039T.</title>
        <authorList>
            <person name="Hyun D.-W."/>
            <person name="Bae J.-W."/>
        </authorList>
    </citation>
    <scope>NUCLEOTIDE SEQUENCE [LARGE SCALE GENOMIC DNA]</scope>
    <source>
        <strain evidence="2 3">KACC 15039</strain>
    </source>
</reference>
<proteinExistence type="predicted"/>
<feature type="chain" id="PRO_5047112849" evidence="1">
    <location>
        <begin position="17"/>
        <end position="69"/>
    </location>
</feature>
<feature type="signal peptide" evidence="1">
    <location>
        <begin position="1"/>
        <end position="16"/>
    </location>
</feature>
<organism evidence="2 3">
    <name type="scientific">Sphingomonas sediminicola</name>
    <dbReference type="NCBI Taxonomy" id="386874"/>
    <lineage>
        <taxon>Bacteria</taxon>
        <taxon>Pseudomonadati</taxon>
        <taxon>Pseudomonadota</taxon>
        <taxon>Alphaproteobacteria</taxon>
        <taxon>Sphingomonadales</taxon>
        <taxon>Sphingomonadaceae</taxon>
        <taxon>Sphingomonas</taxon>
    </lineage>
</organism>
<protein>
    <submittedName>
        <fullName evidence="2">YnbE family lipoprotein</fullName>
    </submittedName>
</protein>
<keyword evidence="2" id="KW-0449">Lipoprotein</keyword>
<evidence type="ECO:0000313" key="2">
    <source>
        <dbReference type="EMBL" id="QNP46979.1"/>
    </source>
</evidence>
<evidence type="ECO:0000313" key="3">
    <source>
        <dbReference type="Proteomes" id="UP000516105"/>
    </source>
</evidence>
<name>A0ABX6TC95_9SPHN</name>
<sequence>MKRRPKLRLIAGTALAASLTGCVTVKTPDKPIEINLNVEIRQEVLVRLQQDAQQLIQQNPDAFPQPPKQ</sequence>
<keyword evidence="1" id="KW-0732">Signal</keyword>
<keyword evidence="3" id="KW-1185">Reference proteome</keyword>
<dbReference type="PROSITE" id="PS51257">
    <property type="entry name" value="PROKAR_LIPOPROTEIN"/>
    <property type="match status" value="1"/>
</dbReference>
<dbReference type="Proteomes" id="UP000516105">
    <property type="component" value="Chromosome"/>
</dbReference>
<dbReference type="Pfam" id="PF13617">
    <property type="entry name" value="Lipoprotein_19"/>
    <property type="match status" value="1"/>
</dbReference>
<evidence type="ECO:0000256" key="1">
    <source>
        <dbReference type="SAM" id="SignalP"/>
    </source>
</evidence>
<dbReference type="InterPro" id="IPR025985">
    <property type="entry name" value="YnbE"/>
</dbReference>
<dbReference type="EMBL" id="CP060782">
    <property type="protein sequence ID" value="QNP46979.1"/>
    <property type="molecule type" value="Genomic_DNA"/>
</dbReference>